<evidence type="ECO:0000256" key="1">
    <source>
        <dbReference type="ARBA" id="ARBA00009184"/>
    </source>
</evidence>
<dbReference type="Gene3D" id="3.40.50.1000">
    <property type="entry name" value="HAD superfamily/HAD-like"/>
    <property type="match status" value="1"/>
</dbReference>
<accession>A0A0F5NHY5</accession>
<evidence type="ECO:0000256" key="7">
    <source>
        <dbReference type="SAM" id="MobiDB-lite"/>
    </source>
</evidence>
<dbReference type="STRING" id="244292.ABW17_16810"/>
<dbReference type="InterPro" id="IPR036412">
    <property type="entry name" value="HAD-like_sf"/>
</dbReference>
<feature type="region of interest" description="Disordered" evidence="7">
    <location>
        <begin position="507"/>
        <end position="580"/>
    </location>
</feature>
<reference evidence="10 11" key="1">
    <citation type="submission" date="2016-01" db="EMBL/GenBank/DDBJ databases">
        <title>The new phylogeny of the genus Mycobacterium.</title>
        <authorList>
            <person name="Tarcisio F."/>
            <person name="Conor M."/>
            <person name="Antonella G."/>
            <person name="Elisabetta G."/>
            <person name="Giulia F.S."/>
            <person name="Sara T."/>
            <person name="Anna F."/>
            <person name="Clotilde B."/>
            <person name="Roberto B."/>
            <person name="Veronica D.S."/>
            <person name="Fabio R."/>
            <person name="Monica P."/>
            <person name="Olivier J."/>
            <person name="Enrico T."/>
            <person name="Nicola S."/>
        </authorList>
    </citation>
    <scope>NUCLEOTIDE SEQUENCE [LARGE SCALE GENOMIC DNA]</scope>
    <source>
        <strain evidence="10 11">DSM 44803</strain>
    </source>
</reference>
<feature type="transmembrane region" description="Helical" evidence="8">
    <location>
        <begin position="265"/>
        <end position="284"/>
    </location>
</feature>
<keyword evidence="3" id="KW-0479">Metal-binding</keyword>
<dbReference type="Pfam" id="PF01553">
    <property type="entry name" value="Acyltransferase"/>
    <property type="match status" value="1"/>
</dbReference>
<proteinExistence type="inferred from homology"/>
<dbReference type="AlphaFoldDB" id="A0A0F5NHY5"/>
<dbReference type="FunFam" id="3.40.50.1000:FF:000025">
    <property type="entry name" value="HAD hydrolase, family IB"/>
    <property type="match status" value="1"/>
</dbReference>
<dbReference type="GO" id="GO:0003841">
    <property type="term" value="F:1-acylglycerol-3-phosphate O-acyltransferase activity"/>
    <property type="evidence" value="ECO:0007669"/>
    <property type="project" value="TreeGrafter"/>
</dbReference>
<name>A0A0F5NHY5_9MYCO</name>
<keyword evidence="4" id="KW-0378">Hydrolase</keyword>
<protein>
    <submittedName>
        <fullName evidence="10">Transferase</fullName>
    </submittedName>
</protein>
<evidence type="ECO:0000256" key="3">
    <source>
        <dbReference type="ARBA" id="ARBA00022723"/>
    </source>
</evidence>
<keyword evidence="11" id="KW-1185">Reference proteome</keyword>
<gene>
    <name evidence="10" type="ORF">AWC17_13975</name>
</gene>
<dbReference type="SMART" id="SM00563">
    <property type="entry name" value="PlsC"/>
    <property type="match status" value="1"/>
</dbReference>
<dbReference type="InterPro" id="IPR023214">
    <property type="entry name" value="HAD_sf"/>
</dbReference>
<dbReference type="Pfam" id="PF12710">
    <property type="entry name" value="HAD"/>
    <property type="match status" value="1"/>
</dbReference>
<comment type="caution">
    <text evidence="10">The sequence shown here is derived from an EMBL/GenBank/DDBJ whole genome shotgun (WGS) entry which is preliminary data.</text>
</comment>
<dbReference type="RefSeq" id="WP_046182835.1">
    <property type="nucleotide sequence ID" value="NZ_JACKSS010000079.1"/>
</dbReference>
<keyword evidence="5" id="KW-0460">Magnesium</keyword>
<dbReference type="PANTHER" id="PTHR10434:SF66">
    <property type="entry name" value="PHOSPHOLIPID_GLYCEROL ACYLTRANSFERASE DOMAIN-CONTAINING PROTEIN"/>
    <property type="match status" value="1"/>
</dbReference>
<evidence type="ECO:0000256" key="4">
    <source>
        <dbReference type="ARBA" id="ARBA00022801"/>
    </source>
</evidence>
<dbReference type="Proteomes" id="UP000193781">
    <property type="component" value="Unassembled WGS sequence"/>
</dbReference>
<keyword evidence="8" id="KW-0472">Membrane</keyword>
<dbReference type="PANTHER" id="PTHR10434">
    <property type="entry name" value="1-ACYL-SN-GLYCEROL-3-PHOSPHATE ACYLTRANSFERASE"/>
    <property type="match status" value="1"/>
</dbReference>
<evidence type="ECO:0000259" key="9">
    <source>
        <dbReference type="SMART" id="SM00563"/>
    </source>
</evidence>
<evidence type="ECO:0000256" key="8">
    <source>
        <dbReference type="SAM" id="Phobius"/>
    </source>
</evidence>
<evidence type="ECO:0000313" key="11">
    <source>
        <dbReference type="Proteomes" id="UP000193781"/>
    </source>
</evidence>
<dbReference type="SUPFAM" id="SSF69593">
    <property type="entry name" value="Glycerol-3-phosphate (1)-acyltransferase"/>
    <property type="match status" value="1"/>
</dbReference>
<evidence type="ECO:0000256" key="6">
    <source>
        <dbReference type="ARBA" id="ARBA00023315"/>
    </source>
</evidence>
<dbReference type="GO" id="GO:0046872">
    <property type="term" value="F:metal ion binding"/>
    <property type="evidence" value="ECO:0007669"/>
    <property type="project" value="UniProtKB-KW"/>
</dbReference>
<dbReference type="InterPro" id="IPR002123">
    <property type="entry name" value="Plipid/glycerol_acylTrfase"/>
</dbReference>
<comment type="similarity">
    <text evidence="1">Belongs to the HAD-like hydrolase superfamily. SerB family.</text>
</comment>
<feature type="compositionally biased region" description="Basic residues" evidence="7">
    <location>
        <begin position="527"/>
        <end position="542"/>
    </location>
</feature>
<evidence type="ECO:0000256" key="5">
    <source>
        <dbReference type="ARBA" id="ARBA00022842"/>
    </source>
</evidence>
<dbReference type="Gene3D" id="1.20.1440.100">
    <property type="entry name" value="SG protein - dephosphorylation function"/>
    <property type="match status" value="1"/>
</dbReference>
<dbReference type="OrthoDB" id="25607at2"/>
<dbReference type="GO" id="GO:0016787">
    <property type="term" value="F:hydrolase activity"/>
    <property type="evidence" value="ECO:0007669"/>
    <property type="project" value="UniProtKB-KW"/>
</dbReference>
<keyword evidence="2 10" id="KW-0808">Transferase</keyword>
<dbReference type="NCBIfam" id="TIGR01488">
    <property type="entry name" value="HAD-SF-IB"/>
    <property type="match status" value="1"/>
</dbReference>
<evidence type="ECO:0000313" key="10">
    <source>
        <dbReference type="EMBL" id="ORW16866.1"/>
    </source>
</evidence>
<keyword evidence="6" id="KW-0012">Acyltransferase</keyword>
<evidence type="ECO:0000256" key="2">
    <source>
        <dbReference type="ARBA" id="ARBA00022679"/>
    </source>
</evidence>
<dbReference type="GO" id="GO:0006654">
    <property type="term" value="P:phosphatidic acid biosynthetic process"/>
    <property type="evidence" value="ECO:0007669"/>
    <property type="project" value="TreeGrafter"/>
</dbReference>
<dbReference type="NCBIfam" id="TIGR01490">
    <property type="entry name" value="HAD-SF-IB-hyp1"/>
    <property type="match status" value="1"/>
</dbReference>
<dbReference type="CDD" id="cd02612">
    <property type="entry name" value="HAD_PGPPase"/>
    <property type="match status" value="1"/>
</dbReference>
<feature type="compositionally biased region" description="Basic and acidic residues" evidence="7">
    <location>
        <begin position="546"/>
        <end position="561"/>
    </location>
</feature>
<sequence length="580" mass="62310">MSVSKDQADERGAPGADMRLPGSVAEIMASPPGPKIGAFFDLDGTLVAGFTAVILTQERLLRRDMGVGELLGMVQAGLSHTFGRIEFEDLIGKAAAALAGRLLDDLEEIGERLFVQRIESRIYPEMRELVRAHVARGHTVVLSSSALTIQVNPVARFLGISNMLTNKFETTEDGMLTGGVQKPILWGPGKAAAVQRFAAENGIDLKDSYFYADGDEDVALMYLVGNPRPTNPEGKMAAVAKRRGWPILRFSSRGPVGLRRQLRTLAGFGSMFPVAAGAVGIGVLTRNRRRGVNFFTSTFSQLSLAITGVHLNVIGQENLTAQRPAVFIFNHRNQVDPVIAGALVRDNWIGVGKKELEKDPIMGTLGKLLDGVFIDRDNPAAAVETMHAVEDRARKGLSIVIAPEGTRVDTTEVGPFKKGPFRLAMAAGIPIVPIVIRNAELVAARNSTVINPGTVDVAVFPPISVQDWTVENLPERIAEVRQLYLDTLANWPVDELPQVDLNAEKKAATKAKGPAKKTTVKAVSKAPAKKAPAKKAASKVKPAKANPHESQADLKDGEAQRPTEAAVSAEPPESPPEGWP</sequence>
<feature type="domain" description="Phospholipid/glycerol acyltransferase" evidence="9">
    <location>
        <begin position="325"/>
        <end position="439"/>
    </location>
</feature>
<dbReference type="InterPro" id="IPR006385">
    <property type="entry name" value="HAD_hydro_SerB1"/>
</dbReference>
<keyword evidence="8" id="KW-1133">Transmembrane helix</keyword>
<keyword evidence="8" id="KW-0812">Transmembrane</keyword>
<dbReference type="EMBL" id="LQPH01000158">
    <property type="protein sequence ID" value="ORW16866.1"/>
    <property type="molecule type" value="Genomic_DNA"/>
</dbReference>
<organism evidence="10 11">
    <name type="scientific">Mycobacterium nebraskense</name>
    <dbReference type="NCBI Taxonomy" id="244292"/>
    <lineage>
        <taxon>Bacteria</taxon>
        <taxon>Bacillati</taxon>
        <taxon>Actinomycetota</taxon>
        <taxon>Actinomycetes</taxon>
        <taxon>Mycobacteriales</taxon>
        <taxon>Mycobacteriaceae</taxon>
        <taxon>Mycobacterium</taxon>
    </lineage>
</organism>
<dbReference type="CDD" id="cd07989">
    <property type="entry name" value="LPLAT_AGPAT-like"/>
    <property type="match status" value="1"/>
</dbReference>
<dbReference type="SUPFAM" id="SSF56784">
    <property type="entry name" value="HAD-like"/>
    <property type="match status" value="1"/>
</dbReference>